<gene>
    <name evidence="13" type="primary">atpF</name>
    <name evidence="16" type="ORF">A3J93_00270</name>
</gene>
<evidence type="ECO:0000256" key="9">
    <source>
        <dbReference type="ARBA" id="ARBA00023136"/>
    </source>
</evidence>
<comment type="subunit">
    <text evidence="13">F-type ATPases have 2 components, F(1) - the catalytic core - and F(0) - the membrane proton channel. F(1) has five subunits: alpha(3), beta(3), gamma(1), delta(1), epsilon(1). F(0) has three main subunits: a(1), b(2) and c(10-14). The alpha and beta chains form an alternating ring which encloses part of the gamma chain. F(1) is attached to F(0) by a central stalk formed by the gamma and epsilon chains, while a peripheral stalk is formed by the delta and b chains.</text>
</comment>
<dbReference type="HAMAP" id="MF_01398">
    <property type="entry name" value="ATP_synth_b_bprime"/>
    <property type="match status" value="1"/>
</dbReference>
<dbReference type="AlphaFoldDB" id="A0A1F6NWR9"/>
<dbReference type="CDD" id="cd06503">
    <property type="entry name" value="ATP-synt_Fo_b"/>
    <property type="match status" value="1"/>
</dbReference>
<dbReference type="GO" id="GO:0005886">
    <property type="term" value="C:plasma membrane"/>
    <property type="evidence" value="ECO:0007669"/>
    <property type="project" value="UniProtKB-SubCell"/>
</dbReference>
<protein>
    <recommendedName>
        <fullName evidence="13">ATP synthase subunit b</fullName>
    </recommendedName>
    <alternativeName>
        <fullName evidence="13">ATP synthase F(0) sector subunit b</fullName>
    </alternativeName>
    <alternativeName>
        <fullName evidence="13">ATPase subunit I</fullName>
    </alternativeName>
    <alternativeName>
        <fullName evidence="13">F-type ATPase subunit b</fullName>
        <shortName evidence="13">F-ATPase subunit b</shortName>
    </alternativeName>
</protein>
<organism evidence="16 17">
    <name type="scientific">Candidatus Magasanikbacteria bacterium RIFOXYC2_FULL_42_28</name>
    <dbReference type="NCBI Taxonomy" id="1798704"/>
    <lineage>
        <taxon>Bacteria</taxon>
        <taxon>Candidatus Magasanikiibacteriota</taxon>
    </lineage>
</organism>
<evidence type="ECO:0000256" key="14">
    <source>
        <dbReference type="RuleBase" id="RU003848"/>
    </source>
</evidence>
<comment type="caution">
    <text evidence="16">The sequence shown here is derived from an EMBL/GenBank/DDBJ whole genome shotgun (WGS) entry which is preliminary data.</text>
</comment>
<keyword evidence="9 13" id="KW-0472">Membrane</keyword>
<evidence type="ECO:0000256" key="7">
    <source>
        <dbReference type="ARBA" id="ARBA00022989"/>
    </source>
</evidence>
<sequence length="180" mass="20213">MSQNLTTETVEETTADAGVLASLGLNGQQFTYQLINFAVVAVIIWYLILKPLTKKLSERQKMIDDSIENSKKVQENLTKAERDYQKKIDDAKAAAGKILDDANSEGKKLGADLKDQAKKEIENLVVQAKRNIQIEQQEMVVKLKGETANLIIAALEKILEEKMDDKKDKQLIENAIKKLQ</sequence>
<accession>A0A1F6NWR9</accession>
<dbReference type="Gene3D" id="6.10.250.1580">
    <property type="match status" value="1"/>
</dbReference>
<dbReference type="Pfam" id="PF00430">
    <property type="entry name" value="ATP-synt_B"/>
    <property type="match status" value="1"/>
</dbReference>
<dbReference type="PANTHER" id="PTHR33445">
    <property type="entry name" value="ATP SYNTHASE SUBUNIT B', CHLOROPLASTIC"/>
    <property type="match status" value="1"/>
</dbReference>
<evidence type="ECO:0000256" key="15">
    <source>
        <dbReference type="SAM" id="Coils"/>
    </source>
</evidence>
<evidence type="ECO:0000313" key="17">
    <source>
        <dbReference type="Proteomes" id="UP000177907"/>
    </source>
</evidence>
<evidence type="ECO:0000256" key="5">
    <source>
        <dbReference type="ARBA" id="ARBA00022692"/>
    </source>
</evidence>
<dbReference type="InterPro" id="IPR028987">
    <property type="entry name" value="ATP_synth_B-like_membr_sf"/>
</dbReference>
<keyword evidence="4 13" id="KW-0138">CF(0)</keyword>
<dbReference type="InterPro" id="IPR002146">
    <property type="entry name" value="ATP_synth_b/b'su_bac/chlpt"/>
</dbReference>
<evidence type="ECO:0000256" key="4">
    <source>
        <dbReference type="ARBA" id="ARBA00022547"/>
    </source>
</evidence>
<keyword evidence="8 13" id="KW-0406">Ion transport</keyword>
<comment type="similarity">
    <text evidence="1 13 14">Belongs to the ATPase B chain family.</text>
</comment>
<dbReference type="GO" id="GO:0046961">
    <property type="term" value="F:proton-transporting ATPase activity, rotational mechanism"/>
    <property type="evidence" value="ECO:0007669"/>
    <property type="project" value="TreeGrafter"/>
</dbReference>
<dbReference type="GO" id="GO:0012505">
    <property type="term" value="C:endomembrane system"/>
    <property type="evidence" value="ECO:0007669"/>
    <property type="project" value="UniProtKB-SubCell"/>
</dbReference>
<proteinExistence type="inferred from homology"/>
<keyword evidence="6 13" id="KW-0375">Hydrogen ion transport</keyword>
<keyword evidence="15" id="KW-0175">Coiled coil</keyword>
<dbReference type="Proteomes" id="UP000177907">
    <property type="component" value="Unassembled WGS sequence"/>
</dbReference>
<keyword evidence="7 13" id="KW-1133">Transmembrane helix</keyword>
<keyword evidence="3 13" id="KW-1003">Cell membrane</keyword>
<comment type="subcellular location">
    <subcellularLocation>
        <location evidence="13">Cell membrane</location>
        <topology evidence="13">Single-pass membrane protein</topology>
    </subcellularLocation>
    <subcellularLocation>
        <location evidence="12">Endomembrane system</location>
        <topology evidence="12">Single-pass membrane protein</topology>
    </subcellularLocation>
</comment>
<dbReference type="GO" id="GO:0045259">
    <property type="term" value="C:proton-transporting ATP synthase complex"/>
    <property type="evidence" value="ECO:0007669"/>
    <property type="project" value="UniProtKB-KW"/>
</dbReference>
<evidence type="ECO:0000256" key="2">
    <source>
        <dbReference type="ARBA" id="ARBA00022448"/>
    </source>
</evidence>
<dbReference type="STRING" id="1798704.A3J93_00270"/>
<name>A0A1F6NWR9_9BACT</name>
<dbReference type="InterPro" id="IPR005864">
    <property type="entry name" value="ATP_synth_F0_bsu_bac"/>
</dbReference>
<keyword evidence="5 13" id="KW-0812">Transmembrane</keyword>
<comment type="function">
    <text evidence="11 13">F(1)F(0) ATP synthase produces ATP from ADP in the presence of a proton or sodium gradient. F-type ATPases consist of two structural domains, F(1) containing the extramembraneous catalytic core and F(0) containing the membrane proton channel, linked together by a central stalk and a peripheral stalk. During catalysis, ATP synthesis in the catalytic domain of F(1) is coupled via a rotary mechanism of the central stalk subunits to proton translocation.</text>
</comment>
<evidence type="ECO:0000256" key="1">
    <source>
        <dbReference type="ARBA" id="ARBA00005513"/>
    </source>
</evidence>
<keyword evidence="10 13" id="KW-0066">ATP synthesis</keyword>
<feature type="coiled-coil region" evidence="15">
    <location>
        <begin position="63"/>
        <end position="94"/>
    </location>
</feature>
<dbReference type="PANTHER" id="PTHR33445:SF1">
    <property type="entry name" value="ATP SYNTHASE SUBUNIT B"/>
    <property type="match status" value="1"/>
</dbReference>
<evidence type="ECO:0000256" key="3">
    <source>
        <dbReference type="ARBA" id="ARBA00022475"/>
    </source>
</evidence>
<evidence type="ECO:0000256" key="10">
    <source>
        <dbReference type="ARBA" id="ARBA00023310"/>
    </source>
</evidence>
<evidence type="ECO:0000313" key="16">
    <source>
        <dbReference type="EMBL" id="OGH88163.1"/>
    </source>
</evidence>
<evidence type="ECO:0000256" key="6">
    <source>
        <dbReference type="ARBA" id="ARBA00022781"/>
    </source>
</evidence>
<keyword evidence="2 13" id="KW-0813">Transport</keyword>
<dbReference type="InterPro" id="IPR050059">
    <property type="entry name" value="ATP_synthase_B_chain"/>
</dbReference>
<evidence type="ECO:0000256" key="13">
    <source>
        <dbReference type="HAMAP-Rule" id="MF_01398"/>
    </source>
</evidence>
<evidence type="ECO:0000256" key="8">
    <source>
        <dbReference type="ARBA" id="ARBA00023065"/>
    </source>
</evidence>
<dbReference type="SUPFAM" id="SSF81573">
    <property type="entry name" value="F1F0 ATP synthase subunit B, membrane domain"/>
    <property type="match status" value="1"/>
</dbReference>
<dbReference type="GO" id="GO:0046933">
    <property type="term" value="F:proton-transporting ATP synthase activity, rotational mechanism"/>
    <property type="evidence" value="ECO:0007669"/>
    <property type="project" value="UniProtKB-UniRule"/>
</dbReference>
<dbReference type="NCBIfam" id="TIGR01144">
    <property type="entry name" value="ATP_synt_b"/>
    <property type="match status" value="1"/>
</dbReference>
<feature type="transmembrane region" description="Helical" evidence="13">
    <location>
        <begin position="30"/>
        <end position="49"/>
    </location>
</feature>
<comment type="function">
    <text evidence="13">Component of the F(0) channel, it forms part of the peripheral stalk, linking F(1) to F(0).</text>
</comment>
<dbReference type="EMBL" id="MFQZ01000005">
    <property type="protein sequence ID" value="OGH88163.1"/>
    <property type="molecule type" value="Genomic_DNA"/>
</dbReference>
<reference evidence="16 17" key="1">
    <citation type="journal article" date="2016" name="Nat. Commun.">
        <title>Thousands of microbial genomes shed light on interconnected biogeochemical processes in an aquifer system.</title>
        <authorList>
            <person name="Anantharaman K."/>
            <person name="Brown C.T."/>
            <person name="Hug L.A."/>
            <person name="Sharon I."/>
            <person name="Castelle C.J."/>
            <person name="Probst A.J."/>
            <person name="Thomas B.C."/>
            <person name="Singh A."/>
            <person name="Wilkins M.J."/>
            <person name="Karaoz U."/>
            <person name="Brodie E.L."/>
            <person name="Williams K.H."/>
            <person name="Hubbard S.S."/>
            <person name="Banfield J.F."/>
        </authorList>
    </citation>
    <scope>NUCLEOTIDE SEQUENCE [LARGE SCALE GENOMIC DNA]</scope>
</reference>
<evidence type="ECO:0000256" key="12">
    <source>
        <dbReference type="ARBA" id="ARBA00037847"/>
    </source>
</evidence>
<evidence type="ECO:0000256" key="11">
    <source>
        <dbReference type="ARBA" id="ARBA00025198"/>
    </source>
</evidence>